<protein>
    <submittedName>
        <fullName evidence="2">Uncharacterized protein</fullName>
    </submittedName>
</protein>
<dbReference type="HOGENOM" id="CLU_566072_0_0_7"/>
<feature type="compositionally biased region" description="Polar residues" evidence="1">
    <location>
        <begin position="1"/>
        <end position="21"/>
    </location>
</feature>
<accession>A9F8V6</accession>
<feature type="compositionally biased region" description="Basic and acidic residues" evidence="1">
    <location>
        <begin position="162"/>
        <end position="180"/>
    </location>
</feature>
<feature type="compositionally biased region" description="Pro residues" evidence="1">
    <location>
        <begin position="323"/>
        <end position="335"/>
    </location>
</feature>
<gene>
    <name evidence="2" type="ordered locus">sce4532</name>
</gene>
<evidence type="ECO:0000313" key="3">
    <source>
        <dbReference type="Proteomes" id="UP000002139"/>
    </source>
</evidence>
<feature type="compositionally biased region" description="Low complexity" evidence="1">
    <location>
        <begin position="237"/>
        <end position="254"/>
    </location>
</feature>
<feature type="compositionally biased region" description="Pro residues" evidence="1">
    <location>
        <begin position="343"/>
        <end position="365"/>
    </location>
</feature>
<feature type="compositionally biased region" description="Basic and acidic residues" evidence="1">
    <location>
        <begin position="23"/>
        <end position="42"/>
    </location>
</feature>
<keyword evidence="3" id="KW-1185">Reference proteome</keyword>
<feature type="region of interest" description="Disordered" evidence="1">
    <location>
        <begin position="1"/>
        <end position="42"/>
    </location>
</feature>
<dbReference type="KEGG" id="scl:sce4532"/>
<feature type="compositionally biased region" description="Pro residues" evidence="1">
    <location>
        <begin position="256"/>
        <end position="275"/>
    </location>
</feature>
<evidence type="ECO:0000256" key="1">
    <source>
        <dbReference type="SAM" id="MobiDB-lite"/>
    </source>
</evidence>
<reference evidence="2 3" key="1">
    <citation type="journal article" date="2007" name="Nat. Biotechnol.">
        <title>Complete genome sequence of the myxobacterium Sorangium cellulosum.</title>
        <authorList>
            <person name="Schneiker S."/>
            <person name="Perlova O."/>
            <person name="Kaiser O."/>
            <person name="Gerth K."/>
            <person name="Alici A."/>
            <person name="Altmeyer M.O."/>
            <person name="Bartels D."/>
            <person name="Bekel T."/>
            <person name="Beyer S."/>
            <person name="Bode E."/>
            <person name="Bode H.B."/>
            <person name="Bolten C.J."/>
            <person name="Choudhuri J.V."/>
            <person name="Doss S."/>
            <person name="Elnakady Y.A."/>
            <person name="Frank B."/>
            <person name="Gaigalat L."/>
            <person name="Goesmann A."/>
            <person name="Groeger C."/>
            <person name="Gross F."/>
            <person name="Jelsbak L."/>
            <person name="Jelsbak L."/>
            <person name="Kalinowski J."/>
            <person name="Kegler C."/>
            <person name="Knauber T."/>
            <person name="Konietzny S."/>
            <person name="Kopp M."/>
            <person name="Krause L."/>
            <person name="Krug D."/>
            <person name="Linke B."/>
            <person name="Mahmud T."/>
            <person name="Martinez-Arias R."/>
            <person name="McHardy A.C."/>
            <person name="Merai M."/>
            <person name="Meyer F."/>
            <person name="Mormann S."/>
            <person name="Munoz-Dorado J."/>
            <person name="Perez J."/>
            <person name="Pradella S."/>
            <person name="Rachid S."/>
            <person name="Raddatz G."/>
            <person name="Rosenau F."/>
            <person name="Rueckert C."/>
            <person name="Sasse F."/>
            <person name="Scharfe M."/>
            <person name="Schuster S.C."/>
            <person name="Suen G."/>
            <person name="Treuner-Lange A."/>
            <person name="Velicer G.J."/>
            <person name="Vorholter F.-J."/>
            <person name="Weissman K.J."/>
            <person name="Welch R.D."/>
            <person name="Wenzel S.C."/>
            <person name="Whitworth D.E."/>
            <person name="Wilhelm S."/>
            <person name="Wittmann C."/>
            <person name="Bloecker H."/>
            <person name="Puehler A."/>
            <person name="Mueller R."/>
        </authorList>
    </citation>
    <scope>NUCLEOTIDE SEQUENCE [LARGE SCALE GENOMIC DNA]</scope>
    <source>
        <strain evidence="3">So ce56</strain>
    </source>
</reference>
<proteinExistence type="predicted"/>
<feature type="compositionally biased region" description="Low complexity" evidence="1">
    <location>
        <begin position="282"/>
        <end position="291"/>
    </location>
</feature>
<dbReference type="Proteomes" id="UP000002139">
    <property type="component" value="Chromosome"/>
</dbReference>
<evidence type="ECO:0000313" key="2">
    <source>
        <dbReference type="EMBL" id="CAN94695.1"/>
    </source>
</evidence>
<feature type="compositionally biased region" description="Low complexity" evidence="1">
    <location>
        <begin position="366"/>
        <end position="411"/>
    </location>
</feature>
<dbReference type="EMBL" id="AM746676">
    <property type="protein sequence ID" value="CAN94695.1"/>
    <property type="molecule type" value="Genomic_DNA"/>
</dbReference>
<dbReference type="STRING" id="448385.sce4532"/>
<organism evidence="2 3">
    <name type="scientific">Sorangium cellulosum (strain So ce56)</name>
    <name type="common">Polyangium cellulosum (strain So ce56)</name>
    <dbReference type="NCBI Taxonomy" id="448385"/>
    <lineage>
        <taxon>Bacteria</taxon>
        <taxon>Pseudomonadati</taxon>
        <taxon>Myxococcota</taxon>
        <taxon>Polyangia</taxon>
        <taxon>Polyangiales</taxon>
        <taxon>Polyangiaceae</taxon>
        <taxon>Sorangium</taxon>
    </lineage>
</organism>
<sequence length="482" mass="50449">MAHTQSSCRRSTPLASSQNERGTYAERTSRVKMTDSEKENYDRSGSFVYPRAAMDRRAQITATPLHVPSILVVLDPAWPALFSLCLAVAPGCGVLLHRCDAATAATIAAERRPLAILLSNSIYARDPADFEALARDVRSTLLRLDEEVSERELEAMLNGALRETREMNAQRDAGRRDEAGGRYTMIGAQRSETFGHKAASGADTRAPQRAGASADSRLAPQVRERSASQSTLPPPSARSAAPLSARAPLASHALTPVPPSSAPPSFRSPPVPSAPPLARTQPSAYAPGGSPSAPPPSARSLSGPAHVVAEAAGSGRLSSLPPSSRPEPLSSPPPSMRSQLLSGPPPSTRAQPSVPPVPSSRPLPGGPAARRPTPTPSSVQAGPPSSRRSLPSPPSLRTMASSPPSVRSVPPGTLSSAEPPPSIKTMGPLSARMAPASSVRPELSPRSGVRERGSEELDAVFEDQKLPLDALARGNRGTTTTR</sequence>
<name>A9F8V6_SORC5</name>
<dbReference type="AlphaFoldDB" id="A9F8V6"/>
<feature type="region of interest" description="Disordered" evidence="1">
    <location>
        <begin position="162"/>
        <end position="482"/>
    </location>
</feature>